<comment type="caution">
    <text evidence="1">The sequence shown here is derived from an EMBL/GenBank/DDBJ whole genome shotgun (WGS) entry which is preliminary data.</text>
</comment>
<reference evidence="1" key="1">
    <citation type="submission" date="2024-12" db="EMBL/GenBank/DDBJ databases">
        <title>Comparative genomics and development of molecular markers within Purpureocillium lilacinum and among Purpureocillium species.</title>
        <authorList>
            <person name="Yeh Z.-Y."/>
            <person name="Ni N.-T."/>
            <person name="Lo P.-H."/>
            <person name="Mushyakhwo K."/>
            <person name="Lin C.-F."/>
            <person name="Nai Y.-S."/>
        </authorList>
    </citation>
    <scope>NUCLEOTIDE SEQUENCE</scope>
    <source>
        <strain evidence="1">NCHU-NPUST-175</strain>
    </source>
</reference>
<gene>
    <name evidence="1" type="ORF">ACCO45_006161</name>
</gene>
<protein>
    <submittedName>
        <fullName evidence="1">Uncharacterized protein</fullName>
    </submittedName>
</protein>
<evidence type="ECO:0000313" key="2">
    <source>
        <dbReference type="Proteomes" id="UP001638806"/>
    </source>
</evidence>
<proteinExistence type="predicted"/>
<keyword evidence="2" id="KW-1185">Reference proteome</keyword>
<sequence>MADAAEITHYPRILRRILRALASKVLLRVASTHGDCSSRHMSKAQFSPTGTEPLASLEATSNKPDFTTTWPALDGTLPACIVPTLDSTETTQSPPSSHQSAAVKPSTPPK</sequence>
<evidence type="ECO:0000313" key="1">
    <source>
        <dbReference type="EMBL" id="KAL3961044.1"/>
    </source>
</evidence>
<dbReference type="EMBL" id="JBGNUJ010000004">
    <property type="protein sequence ID" value="KAL3961044.1"/>
    <property type="molecule type" value="Genomic_DNA"/>
</dbReference>
<dbReference type="Proteomes" id="UP001638806">
    <property type="component" value="Unassembled WGS sequence"/>
</dbReference>
<name>A0ACC4DYV0_PURLI</name>
<accession>A0ACC4DYV0</accession>
<organism evidence="1 2">
    <name type="scientific">Purpureocillium lilacinum</name>
    <name type="common">Paecilomyces lilacinus</name>
    <dbReference type="NCBI Taxonomy" id="33203"/>
    <lineage>
        <taxon>Eukaryota</taxon>
        <taxon>Fungi</taxon>
        <taxon>Dikarya</taxon>
        <taxon>Ascomycota</taxon>
        <taxon>Pezizomycotina</taxon>
        <taxon>Sordariomycetes</taxon>
        <taxon>Hypocreomycetidae</taxon>
        <taxon>Hypocreales</taxon>
        <taxon>Ophiocordycipitaceae</taxon>
        <taxon>Purpureocillium</taxon>
    </lineage>
</organism>